<evidence type="ECO:0000313" key="2">
    <source>
        <dbReference type="EMBL" id="SEG85967.1"/>
    </source>
</evidence>
<sequence length="42" mass="4409">MFVATAATLRRMGMVNAIVLVAVLGVVAVLSVLLVIALSRLR</sequence>
<dbReference type="EMBL" id="FNVO01000018">
    <property type="protein sequence ID" value="SEG85967.1"/>
    <property type="molecule type" value="Genomic_DNA"/>
</dbReference>
<gene>
    <name evidence="2" type="ORF">SAMN04489712_118119</name>
</gene>
<dbReference type="Proteomes" id="UP000236723">
    <property type="component" value="Unassembled WGS sequence"/>
</dbReference>
<evidence type="ECO:0000313" key="3">
    <source>
        <dbReference type="Proteomes" id="UP000236723"/>
    </source>
</evidence>
<proteinExistence type="predicted"/>
<keyword evidence="1" id="KW-1133">Transmembrane helix</keyword>
<feature type="transmembrane region" description="Helical" evidence="1">
    <location>
        <begin position="17"/>
        <end position="38"/>
    </location>
</feature>
<keyword evidence="3" id="KW-1185">Reference proteome</keyword>
<protein>
    <submittedName>
        <fullName evidence="2">Uncharacterized protein</fullName>
    </submittedName>
</protein>
<accession>A0A1H6DKM3</accession>
<evidence type="ECO:0000256" key="1">
    <source>
        <dbReference type="SAM" id="Phobius"/>
    </source>
</evidence>
<name>A0A1H6DKM3_9ACTN</name>
<keyword evidence="1" id="KW-0472">Membrane</keyword>
<keyword evidence="1" id="KW-0812">Transmembrane</keyword>
<dbReference type="AlphaFoldDB" id="A0A1H6DKM3"/>
<reference evidence="3" key="1">
    <citation type="submission" date="2016-10" db="EMBL/GenBank/DDBJ databases">
        <authorList>
            <person name="Varghese N."/>
            <person name="Submissions S."/>
        </authorList>
    </citation>
    <scope>NUCLEOTIDE SEQUENCE [LARGE SCALE GENOMIC DNA]</scope>
    <source>
        <strain evidence="3">DSM 43163</strain>
    </source>
</reference>
<organism evidence="2 3">
    <name type="scientific">Thermomonospora echinospora</name>
    <dbReference type="NCBI Taxonomy" id="1992"/>
    <lineage>
        <taxon>Bacteria</taxon>
        <taxon>Bacillati</taxon>
        <taxon>Actinomycetota</taxon>
        <taxon>Actinomycetes</taxon>
        <taxon>Streptosporangiales</taxon>
        <taxon>Thermomonosporaceae</taxon>
        <taxon>Thermomonospora</taxon>
    </lineage>
</organism>